<dbReference type="AlphaFoldDB" id="A0A8H4Z2Y3"/>
<evidence type="ECO:0000313" key="3">
    <source>
        <dbReference type="Proteomes" id="UP000573603"/>
    </source>
</evidence>
<dbReference type="Pfam" id="PF12697">
    <property type="entry name" value="Abhydrolase_6"/>
    <property type="match status" value="1"/>
</dbReference>
<sequence length="312" mass="34292">MEHFAISLQNGEKVTGIHCLPARSESPLASRPLIVALHGGGYDCHYFDADSKHTAAISANAYGVPFVSIDRPCYGGSTSFLPVPSGSDSVMETSARLHKYILPALWAEYGVPNECNGIVLFGHSLGSMFTIATAVMHAKDKSPSYVLSGIIYSGLGDIWQPHMMENFLKMSLDPMGHALNAPKKKDATMFRSNTVHPSILKLTEQLDAPIPLAEIQSLPESWLPSWKEKWAAHVRVPVMYAVAEQEPFFIVSKERLQACTESFSTSPRVDGSFVLGASHCMELSLWAQGWYARVFGFAVECSVQHEWQTASK</sequence>
<dbReference type="Gene3D" id="3.40.50.1820">
    <property type="entry name" value="alpha/beta hydrolase"/>
    <property type="match status" value="1"/>
</dbReference>
<dbReference type="SUPFAM" id="SSF53474">
    <property type="entry name" value="alpha/beta-Hydrolases"/>
    <property type="match status" value="1"/>
</dbReference>
<proteinExistence type="predicted"/>
<reference evidence="2 3" key="1">
    <citation type="journal article" date="2020" name="BMC Genomics">
        <title>Correction to: Identification and distribution of gene clusters required for synthesis of sphingolipid metabolism inhibitors in diverse species of the filamentous fungus Fusarium.</title>
        <authorList>
            <person name="Kim H.S."/>
            <person name="Lohmar J.M."/>
            <person name="Busman M."/>
            <person name="Brown D.W."/>
            <person name="Naumann T.A."/>
            <person name="Divon H.H."/>
            <person name="Lysoe E."/>
            <person name="Uhlig S."/>
            <person name="Proctor R.H."/>
        </authorList>
    </citation>
    <scope>NUCLEOTIDE SEQUENCE [LARGE SCALE GENOMIC DNA]</scope>
    <source>
        <strain evidence="2 3">NRRL 25214</strain>
    </source>
</reference>
<name>A0A8H4Z2Y3_9HYPO</name>
<protein>
    <recommendedName>
        <fullName evidence="1">AB hydrolase-1 domain-containing protein</fullName>
    </recommendedName>
</protein>
<dbReference type="Proteomes" id="UP000573603">
    <property type="component" value="Unassembled WGS sequence"/>
</dbReference>
<comment type="caution">
    <text evidence="2">The sequence shown here is derived from an EMBL/GenBank/DDBJ whole genome shotgun (WGS) entry which is preliminary data.</text>
</comment>
<dbReference type="InterPro" id="IPR029058">
    <property type="entry name" value="AB_hydrolase_fold"/>
</dbReference>
<dbReference type="InterPro" id="IPR000073">
    <property type="entry name" value="AB_hydrolase_1"/>
</dbReference>
<accession>A0A8H4Z2Y3</accession>
<dbReference type="EMBL" id="JABEVY010000282">
    <property type="protein sequence ID" value="KAF5238838.1"/>
    <property type="molecule type" value="Genomic_DNA"/>
</dbReference>
<evidence type="ECO:0000313" key="2">
    <source>
        <dbReference type="EMBL" id="KAF5238838.1"/>
    </source>
</evidence>
<evidence type="ECO:0000259" key="1">
    <source>
        <dbReference type="Pfam" id="PF12697"/>
    </source>
</evidence>
<gene>
    <name evidence="2" type="ORF">FANTH_10166</name>
</gene>
<keyword evidence="3" id="KW-1185">Reference proteome</keyword>
<organism evidence="2 3">
    <name type="scientific">Fusarium anthophilum</name>
    <dbReference type="NCBI Taxonomy" id="48485"/>
    <lineage>
        <taxon>Eukaryota</taxon>
        <taxon>Fungi</taxon>
        <taxon>Dikarya</taxon>
        <taxon>Ascomycota</taxon>
        <taxon>Pezizomycotina</taxon>
        <taxon>Sordariomycetes</taxon>
        <taxon>Hypocreomycetidae</taxon>
        <taxon>Hypocreales</taxon>
        <taxon>Nectriaceae</taxon>
        <taxon>Fusarium</taxon>
        <taxon>Fusarium fujikuroi species complex</taxon>
    </lineage>
</organism>
<feature type="domain" description="AB hydrolase-1" evidence="1">
    <location>
        <begin position="34"/>
        <end position="283"/>
    </location>
</feature>